<evidence type="ECO:0000313" key="2">
    <source>
        <dbReference type="EMBL" id="GLS23718.1"/>
    </source>
</evidence>
<organism evidence="2 3">
    <name type="scientific">Labrys miyagiensis</name>
    <dbReference type="NCBI Taxonomy" id="346912"/>
    <lineage>
        <taxon>Bacteria</taxon>
        <taxon>Pseudomonadati</taxon>
        <taxon>Pseudomonadota</taxon>
        <taxon>Alphaproteobacteria</taxon>
        <taxon>Hyphomicrobiales</taxon>
        <taxon>Xanthobacteraceae</taxon>
        <taxon>Labrys</taxon>
    </lineage>
</organism>
<dbReference type="Proteomes" id="UP001156882">
    <property type="component" value="Unassembled WGS sequence"/>
</dbReference>
<reference evidence="3" key="1">
    <citation type="journal article" date="2019" name="Int. J. Syst. Evol. Microbiol.">
        <title>The Global Catalogue of Microorganisms (GCM) 10K type strain sequencing project: providing services to taxonomists for standard genome sequencing and annotation.</title>
        <authorList>
            <consortium name="The Broad Institute Genomics Platform"/>
            <consortium name="The Broad Institute Genome Sequencing Center for Infectious Disease"/>
            <person name="Wu L."/>
            <person name="Ma J."/>
        </authorList>
    </citation>
    <scope>NUCLEOTIDE SEQUENCE [LARGE SCALE GENOMIC DNA]</scope>
    <source>
        <strain evidence="3">NBRC 101365</strain>
    </source>
</reference>
<keyword evidence="1" id="KW-0732">Signal</keyword>
<accession>A0ABQ6CTM4</accession>
<comment type="caution">
    <text evidence="2">The sequence shown here is derived from an EMBL/GenBank/DDBJ whole genome shotgun (WGS) entry which is preliminary data.</text>
</comment>
<protein>
    <recommendedName>
        <fullName evidence="4">Invasion associated locus B family protein</fullName>
    </recommendedName>
</protein>
<evidence type="ECO:0008006" key="4">
    <source>
        <dbReference type="Google" id="ProtNLM"/>
    </source>
</evidence>
<feature type="chain" id="PRO_5045788074" description="Invasion associated locus B family protein" evidence="1">
    <location>
        <begin position="22"/>
        <end position="179"/>
    </location>
</feature>
<evidence type="ECO:0000256" key="1">
    <source>
        <dbReference type="SAM" id="SignalP"/>
    </source>
</evidence>
<name>A0ABQ6CTM4_9HYPH</name>
<gene>
    <name evidence="2" type="ORF">GCM10007874_67390</name>
</gene>
<dbReference type="EMBL" id="BSPC01000080">
    <property type="protein sequence ID" value="GLS23718.1"/>
    <property type="molecule type" value="Genomic_DNA"/>
</dbReference>
<dbReference type="RefSeq" id="WP_284316649.1">
    <property type="nucleotide sequence ID" value="NZ_BSPC01000080.1"/>
</dbReference>
<proteinExistence type="predicted"/>
<evidence type="ECO:0000313" key="3">
    <source>
        <dbReference type="Proteomes" id="UP001156882"/>
    </source>
</evidence>
<feature type="signal peptide" evidence="1">
    <location>
        <begin position="1"/>
        <end position="21"/>
    </location>
</feature>
<keyword evidence="3" id="KW-1185">Reference proteome</keyword>
<sequence>MAGRRLLALALLCLGGSAATAAPRLAVSEGFSLRFDDSQWARQTAAPPSLLTLRCIAPECSPGNVLTFVRDERPLIVPGFAPFGPGAGTGASVDLRLQSLTPASRLLARGPAEPVTLGGADGYRGVYDIEDRALAKTAAVILLLRQGHGTLEVRLGAPKLSQADIAAFNALLTGFELQN</sequence>